<dbReference type="AlphaFoldDB" id="A0AAD4QVY5"/>
<dbReference type="Proteomes" id="UP001201812">
    <property type="component" value="Unassembled WGS sequence"/>
</dbReference>
<feature type="region of interest" description="Disordered" evidence="1">
    <location>
        <begin position="77"/>
        <end position="115"/>
    </location>
</feature>
<feature type="region of interest" description="Disordered" evidence="1">
    <location>
        <begin position="1"/>
        <end position="20"/>
    </location>
</feature>
<gene>
    <name evidence="2" type="ORF">DdX_14068</name>
</gene>
<reference evidence="2" key="1">
    <citation type="submission" date="2022-01" db="EMBL/GenBank/DDBJ databases">
        <title>Genome Sequence Resource for Two Populations of Ditylenchus destructor, the Migratory Endoparasitic Phytonematode.</title>
        <authorList>
            <person name="Zhang H."/>
            <person name="Lin R."/>
            <person name="Xie B."/>
        </authorList>
    </citation>
    <scope>NUCLEOTIDE SEQUENCE</scope>
    <source>
        <strain evidence="2">BazhouSP</strain>
    </source>
</reference>
<dbReference type="EMBL" id="JAKKPZ010000064">
    <property type="protein sequence ID" value="KAI1704712.1"/>
    <property type="molecule type" value="Genomic_DNA"/>
</dbReference>
<sequence length="129" mass="13311">MEQKFAAFNPSPLGGQEPTQTTASLITPAVAKSIVTASSAICNDYSAIMPTSSTAIFPGIDCQGQLYQQPQLPYYAAGSDTDTTGSLPDAASGGYRYQPDSGRQKTVPGSSGSSGMQRMVGGILVINPN</sequence>
<keyword evidence="3" id="KW-1185">Reference proteome</keyword>
<evidence type="ECO:0000313" key="3">
    <source>
        <dbReference type="Proteomes" id="UP001201812"/>
    </source>
</evidence>
<evidence type="ECO:0000313" key="2">
    <source>
        <dbReference type="EMBL" id="KAI1704712.1"/>
    </source>
</evidence>
<accession>A0AAD4QVY5</accession>
<organism evidence="2 3">
    <name type="scientific">Ditylenchus destructor</name>
    <dbReference type="NCBI Taxonomy" id="166010"/>
    <lineage>
        <taxon>Eukaryota</taxon>
        <taxon>Metazoa</taxon>
        <taxon>Ecdysozoa</taxon>
        <taxon>Nematoda</taxon>
        <taxon>Chromadorea</taxon>
        <taxon>Rhabditida</taxon>
        <taxon>Tylenchina</taxon>
        <taxon>Tylenchomorpha</taxon>
        <taxon>Sphaerularioidea</taxon>
        <taxon>Anguinidae</taxon>
        <taxon>Anguininae</taxon>
        <taxon>Ditylenchus</taxon>
    </lineage>
</organism>
<evidence type="ECO:0000256" key="1">
    <source>
        <dbReference type="SAM" id="MobiDB-lite"/>
    </source>
</evidence>
<proteinExistence type="predicted"/>
<protein>
    <submittedName>
        <fullName evidence="2">Uncharacterized protein</fullName>
    </submittedName>
</protein>
<name>A0AAD4QVY5_9BILA</name>
<comment type="caution">
    <text evidence="2">The sequence shown here is derived from an EMBL/GenBank/DDBJ whole genome shotgun (WGS) entry which is preliminary data.</text>
</comment>